<evidence type="ECO:0000259" key="1">
    <source>
        <dbReference type="Pfam" id="PF19266"/>
    </source>
</evidence>
<name>H8GWZ6_DEIGI</name>
<dbReference type="KEGG" id="dgo:DGo_CA0609"/>
<reference evidence="2 3" key="1">
    <citation type="journal article" date="2012" name="PLoS ONE">
        <title>Genome sequence and transcriptome analysis of the radioresistant bacterium Deinococcus gobiensis: insights into the extreme environmental adaptations.</title>
        <authorList>
            <person name="Yuan M."/>
            <person name="Chen M."/>
            <person name="Zhang W."/>
            <person name="Lu W."/>
            <person name="Wang J."/>
            <person name="Yang M."/>
            <person name="Zhao P."/>
            <person name="Tang R."/>
            <person name="Li X."/>
            <person name="Hao Y."/>
            <person name="Zhou Z."/>
            <person name="Zhan Y."/>
            <person name="Yu H."/>
            <person name="Teng C."/>
            <person name="Yan Y."/>
            <person name="Ping S."/>
            <person name="Wang Y."/>
            <person name="Lin M."/>
        </authorList>
    </citation>
    <scope>NUCLEOTIDE SEQUENCE [LARGE SCALE GENOMIC DNA]</scope>
    <source>
        <strain evidence="2 3">I-0</strain>
    </source>
</reference>
<keyword evidence="3" id="KW-1185">Reference proteome</keyword>
<dbReference type="STRING" id="745776.DGo_CA0609"/>
<evidence type="ECO:0000313" key="2">
    <source>
        <dbReference type="EMBL" id="AFD24536.1"/>
    </source>
</evidence>
<sequence length="190" mass="21356">MSTGPLVKAKIQSIEGKKIEVTCLFNPKEYQLQRSNNWGSAENSTKNAFDLTFSGSSGAKLSMQLFFDTYLQGRAPGSSEAQDVRVYTDPLWQLMNIDDTLRDPKTQKGRPPRVLFTWGKNWLFNAVITSMQQQYTMFTPSGMPVRAMVTVEFQESAEHRTLMADGTSARSEAIRDVAASVAGDLRKRFR</sequence>
<proteinExistence type="predicted"/>
<dbReference type="PATRIC" id="fig|745776.4.peg.620"/>
<gene>
    <name evidence="2" type="ordered locus">DGo_CA0609</name>
</gene>
<feature type="domain" description="Contractile injection system tube protein N-terminal" evidence="1">
    <location>
        <begin position="16"/>
        <end position="161"/>
    </location>
</feature>
<protein>
    <submittedName>
        <fullName evidence="2">Peptidoglycan-binding LysM</fullName>
    </submittedName>
</protein>
<dbReference type="InterPro" id="IPR045361">
    <property type="entry name" value="CIS_tube_prot_N"/>
</dbReference>
<organism evidence="2 3">
    <name type="scientific">Deinococcus gobiensis (strain DSM 21396 / JCM 16679 / CGMCC 1.7299 / I-0)</name>
    <dbReference type="NCBI Taxonomy" id="745776"/>
    <lineage>
        <taxon>Bacteria</taxon>
        <taxon>Thermotogati</taxon>
        <taxon>Deinococcota</taxon>
        <taxon>Deinococci</taxon>
        <taxon>Deinococcales</taxon>
        <taxon>Deinococcaceae</taxon>
        <taxon>Deinococcus</taxon>
    </lineage>
</organism>
<dbReference type="OrthoDB" id="9815939at2"/>
<dbReference type="Pfam" id="PF19266">
    <property type="entry name" value="CIS_tube"/>
    <property type="match status" value="1"/>
</dbReference>
<dbReference type="eggNOG" id="COG1652">
    <property type="taxonomic scope" value="Bacteria"/>
</dbReference>
<dbReference type="EMBL" id="CP002191">
    <property type="protein sequence ID" value="AFD24536.1"/>
    <property type="molecule type" value="Genomic_DNA"/>
</dbReference>
<accession>H8GWZ6</accession>
<dbReference type="AlphaFoldDB" id="H8GWZ6"/>
<dbReference type="Proteomes" id="UP000007575">
    <property type="component" value="Chromosome"/>
</dbReference>
<evidence type="ECO:0000313" key="3">
    <source>
        <dbReference type="Proteomes" id="UP000007575"/>
    </source>
</evidence>
<dbReference type="RefSeq" id="WP_014684019.1">
    <property type="nucleotide sequence ID" value="NC_017790.1"/>
</dbReference>
<dbReference type="HOGENOM" id="CLU_075813_3_0_0"/>